<evidence type="ECO:0000313" key="2">
    <source>
        <dbReference type="EMBL" id="GID71354.1"/>
    </source>
</evidence>
<comment type="caution">
    <text evidence="2">The sequence shown here is derived from an EMBL/GenBank/DDBJ whole genome shotgun (WGS) entry which is preliminary data.</text>
</comment>
<feature type="transmembrane region" description="Helical" evidence="1">
    <location>
        <begin position="60"/>
        <end position="81"/>
    </location>
</feature>
<evidence type="ECO:0000256" key="1">
    <source>
        <dbReference type="SAM" id="Phobius"/>
    </source>
</evidence>
<feature type="transmembrane region" description="Helical" evidence="1">
    <location>
        <begin position="123"/>
        <end position="141"/>
    </location>
</feature>
<protein>
    <submittedName>
        <fullName evidence="2">Uncharacterized protein</fullName>
    </submittedName>
</protein>
<organism evidence="2 3">
    <name type="scientific">Actinoplanes cyaneus</name>
    <dbReference type="NCBI Taxonomy" id="52696"/>
    <lineage>
        <taxon>Bacteria</taxon>
        <taxon>Bacillati</taxon>
        <taxon>Actinomycetota</taxon>
        <taxon>Actinomycetes</taxon>
        <taxon>Micromonosporales</taxon>
        <taxon>Micromonosporaceae</taxon>
        <taxon>Actinoplanes</taxon>
    </lineage>
</organism>
<keyword evidence="1" id="KW-0472">Membrane</keyword>
<keyword evidence="1" id="KW-1133">Transmembrane helix</keyword>
<keyword evidence="3" id="KW-1185">Reference proteome</keyword>
<dbReference type="Proteomes" id="UP000619479">
    <property type="component" value="Unassembled WGS sequence"/>
</dbReference>
<gene>
    <name evidence="2" type="ORF">Acy02nite_92350</name>
</gene>
<proteinExistence type="predicted"/>
<reference evidence="2" key="1">
    <citation type="submission" date="2021-01" db="EMBL/GenBank/DDBJ databases">
        <title>Whole genome shotgun sequence of Actinoplanes cyaneus NBRC 14990.</title>
        <authorList>
            <person name="Komaki H."/>
            <person name="Tamura T."/>
        </authorList>
    </citation>
    <scope>NUCLEOTIDE SEQUENCE</scope>
    <source>
        <strain evidence="2">NBRC 14990</strain>
    </source>
</reference>
<evidence type="ECO:0000313" key="3">
    <source>
        <dbReference type="Proteomes" id="UP000619479"/>
    </source>
</evidence>
<feature type="transmembrane region" description="Helical" evidence="1">
    <location>
        <begin position="93"/>
        <end position="111"/>
    </location>
</feature>
<name>A0A919ISJ1_9ACTN</name>
<sequence length="170" mass="17807">MWWARAGKIMQFVAGLAVILDLVGPDRLRVAGKRMGTALGSVRNYLIGFRSSPERTLNGAIQTAGGAFLVSIGALMLFLLATNWAAMTKDLTTIAPVGLALVLLIFFLAIGSPESSAGARIPLLGLGWLAATSTLGLIAAILDKANPGHAVRWLGFLLFVMGFGLDLLGS</sequence>
<feature type="transmembrane region" description="Helical" evidence="1">
    <location>
        <begin position="153"/>
        <end position="169"/>
    </location>
</feature>
<dbReference type="AlphaFoldDB" id="A0A919ISJ1"/>
<keyword evidence="1" id="KW-0812">Transmembrane</keyword>
<accession>A0A919ISJ1</accession>
<dbReference type="EMBL" id="BOMH01000175">
    <property type="protein sequence ID" value="GID71354.1"/>
    <property type="molecule type" value="Genomic_DNA"/>
</dbReference>